<sequence>MTIQMDSNLKLFSLSTENSSYVFGINDKGILQHLYWGAPIDAADCAPLMGSRSHSSFDAALDREAEEYAFWGGLSYMEPSLKVRLHDGVRDLRLVYDGYRIEETGKKEILTITLKDETYPIEVRLTYAIMPGLDLIERHVTIANTGDHDVVLESAQSAAWTMPMLEDYRLTHVTGKWAGEFQLRETVLSEGKKVLESRRGFTDGHANPWFAIDNGRAAEESGEVWFGALAWSGNWKIVAEKTAFDLVRVTGGINDFDSEWTLAPGESFETPTFTGGYVSGGFGSMSRLLHKYQYEVVAPGRELRKVLYNSWEATYFDVNVQDQSALAERAAKLGVELFVIDDGWFGQRNHDRAGLGDWTVNPEKFPNGLGELIDKVRSYGMEFGIWVEPEAVNPDSDLYRQHPDWVYHFPTRSRTELRNQLVLNISMPEVKSYIINFMSDLLERHDISFVKWDMNRTITEPGMQNHPLNRQKELWVRHVRSLYEIWSELREKFPHVAFETCAGGGSRIDFGMLRYADQAWPSDNTDAFDRLSIQEGFSYVYAPKLMTCWVTEEVSGMNKRVTSIPYRFHSAMTGTLGIGANLNHWSEEQLEEAANLVAQYKTVRPLVQEGRQYRLSMLKHKGVEAVQYVGVGDSGEEESVLFAFLHSQKLGDRFPRLLLQGLNPDKRYIIDGIEGSHSGLALMRIGVELPLKGDFDSLMYHIREQQ</sequence>
<evidence type="ECO:0000259" key="7">
    <source>
        <dbReference type="Pfam" id="PF16874"/>
    </source>
</evidence>
<dbReference type="CDD" id="cd14791">
    <property type="entry name" value="GH36"/>
    <property type="match status" value="1"/>
</dbReference>
<dbReference type="Gene3D" id="3.20.20.70">
    <property type="entry name" value="Aldolase class I"/>
    <property type="match status" value="1"/>
</dbReference>
<dbReference type="InterPro" id="IPR000111">
    <property type="entry name" value="Glyco_hydro_27/36_CS"/>
</dbReference>
<dbReference type="Gene3D" id="2.70.98.60">
    <property type="entry name" value="alpha-galactosidase from lactobacil brevis"/>
    <property type="match status" value="1"/>
</dbReference>
<dbReference type="InterPro" id="IPR031705">
    <property type="entry name" value="Glyco_hydro_36_C"/>
</dbReference>
<keyword evidence="10" id="KW-1185">Reference proteome</keyword>
<evidence type="ECO:0000256" key="4">
    <source>
        <dbReference type="ARBA" id="ARBA00022801"/>
    </source>
</evidence>
<dbReference type="PANTHER" id="PTHR43053:SF3">
    <property type="entry name" value="ALPHA-GALACTOSIDASE C-RELATED"/>
    <property type="match status" value="1"/>
</dbReference>
<evidence type="ECO:0000313" key="9">
    <source>
        <dbReference type="EMBL" id="GLX66339.1"/>
    </source>
</evidence>
<reference evidence="9 10" key="1">
    <citation type="submission" date="2023-03" db="EMBL/GenBank/DDBJ databases">
        <title>Draft genome sequence of the bacteria which degrade cell wall of Tricholomamatutake.</title>
        <authorList>
            <person name="Konishi Y."/>
            <person name="Fukuta Y."/>
            <person name="Shirasaka N."/>
        </authorList>
    </citation>
    <scope>NUCLEOTIDE SEQUENCE [LARGE SCALE GENOMIC DNA]</scope>
    <source>
        <strain evidence="10">mu1</strain>
    </source>
</reference>
<dbReference type="Proteomes" id="UP001157114">
    <property type="component" value="Unassembled WGS sequence"/>
</dbReference>
<dbReference type="EC" id="3.2.1.22" evidence="3 6"/>
<evidence type="ECO:0000256" key="6">
    <source>
        <dbReference type="PIRNR" id="PIRNR005536"/>
    </source>
</evidence>
<dbReference type="EMBL" id="BSSQ01000002">
    <property type="protein sequence ID" value="GLX66339.1"/>
    <property type="molecule type" value="Genomic_DNA"/>
</dbReference>
<dbReference type="InterPro" id="IPR031704">
    <property type="entry name" value="Glyco_hydro_36_N"/>
</dbReference>
<dbReference type="Pfam" id="PF02065">
    <property type="entry name" value="Melibiase"/>
    <property type="match status" value="1"/>
</dbReference>
<dbReference type="PROSITE" id="PS00512">
    <property type="entry name" value="ALPHA_GALACTOSIDASE"/>
    <property type="match status" value="1"/>
</dbReference>
<organism evidence="9 10">
    <name type="scientific">Paenibacillus glycanilyticus</name>
    <dbReference type="NCBI Taxonomy" id="126569"/>
    <lineage>
        <taxon>Bacteria</taxon>
        <taxon>Bacillati</taxon>
        <taxon>Bacillota</taxon>
        <taxon>Bacilli</taxon>
        <taxon>Bacillales</taxon>
        <taxon>Paenibacillaceae</taxon>
        <taxon>Paenibacillus</taxon>
    </lineage>
</organism>
<evidence type="ECO:0000256" key="1">
    <source>
        <dbReference type="ARBA" id="ARBA00001255"/>
    </source>
</evidence>
<gene>
    <name evidence="9" type="primary">galA</name>
    <name evidence="9" type="ORF">MU1_06830</name>
</gene>
<name>A0ABQ6G5S5_9BACL</name>
<dbReference type="Gene3D" id="2.60.40.1180">
    <property type="entry name" value="Golgi alpha-mannosidase II"/>
    <property type="match status" value="1"/>
</dbReference>
<dbReference type="PIRSF" id="PIRSF005536">
    <property type="entry name" value="Agal"/>
    <property type="match status" value="1"/>
</dbReference>
<accession>A0ABQ6G5S5</accession>
<keyword evidence="4 6" id="KW-0378">Hydrolase</keyword>
<dbReference type="InterPro" id="IPR002252">
    <property type="entry name" value="Glyco_hydro_36"/>
</dbReference>
<feature type="domain" description="Glycosyl hydrolase family 36 C-terminal" evidence="7">
    <location>
        <begin position="635"/>
        <end position="702"/>
    </location>
</feature>
<dbReference type="Pfam" id="PF16875">
    <property type="entry name" value="Glyco_hydro_36N"/>
    <property type="match status" value="1"/>
</dbReference>
<dbReference type="InterPro" id="IPR013785">
    <property type="entry name" value="Aldolase_TIM"/>
</dbReference>
<evidence type="ECO:0000256" key="3">
    <source>
        <dbReference type="ARBA" id="ARBA00012755"/>
    </source>
</evidence>
<evidence type="ECO:0000313" key="10">
    <source>
        <dbReference type="Proteomes" id="UP001157114"/>
    </source>
</evidence>
<dbReference type="Pfam" id="PF16874">
    <property type="entry name" value="Glyco_hydro_36C"/>
    <property type="match status" value="1"/>
</dbReference>
<proteinExistence type="inferred from homology"/>
<comment type="similarity">
    <text evidence="2">Belongs to the glycosyl hydrolase 36 family.</text>
</comment>
<dbReference type="RefSeq" id="WP_434481619.1">
    <property type="nucleotide sequence ID" value="NZ_BSSQ01000002.1"/>
</dbReference>
<dbReference type="PANTHER" id="PTHR43053">
    <property type="entry name" value="GLYCOSIDASE FAMILY 31"/>
    <property type="match status" value="1"/>
</dbReference>
<evidence type="ECO:0000256" key="2">
    <source>
        <dbReference type="ARBA" id="ARBA00006202"/>
    </source>
</evidence>
<evidence type="ECO:0000256" key="5">
    <source>
        <dbReference type="ARBA" id="ARBA00023295"/>
    </source>
</evidence>
<dbReference type="InterPro" id="IPR050985">
    <property type="entry name" value="Alpha-glycosidase_related"/>
</dbReference>
<dbReference type="SUPFAM" id="SSF51445">
    <property type="entry name" value="(Trans)glycosidases"/>
    <property type="match status" value="1"/>
</dbReference>
<comment type="caution">
    <text evidence="9">The sequence shown here is derived from an EMBL/GenBank/DDBJ whole genome shotgun (WGS) entry which is preliminary data.</text>
</comment>
<protein>
    <recommendedName>
        <fullName evidence="3 6">Alpha-galactosidase</fullName>
        <ecNumber evidence="3 6">3.2.1.22</ecNumber>
    </recommendedName>
</protein>
<dbReference type="InterPro" id="IPR038417">
    <property type="entry name" value="Alpga-gal_N_sf"/>
</dbReference>
<dbReference type="InterPro" id="IPR017853">
    <property type="entry name" value="GH"/>
</dbReference>
<feature type="domain" description="Glycosyl hydrolase family 36 N-terminal" evidence="8">
    <location>
        <begin position="30"/>
        <end position="263"/>
    </location>
</feature>
<evidence type="ECO:0000259" key="8">
    <source>
        <dbReference type="Pfam" id="PF16875"/>
    </source>
</evidence>
<keyword evidence="5 6" id="KW-0326">Glycosidase</keyword>
<dbReference type="InterPro" id="IPR013780">
    <property type="entry name" value="Glyco_hydro_b"/>
</dbReference>
<dbReference type="PRINTS" id="PR00743">
    <property type="entry name" value="GLHYDRLASE36"/>
</dbReference>
<comment type="catalytic activity">
    <reaction evidence="1 6">
        <text>Hydrolysis of terminal, non-reducing alpha-D-galactose residues in alpha-D-galactosides, including galactose oligosaccharides, galactomannans and galactolipids.</text>
        <dbReference type="EC" id="3.2.1.22"/>
    </reaction>
</comment>